<dbReference type="SUPFAM" id="SSF46785">
    <property type="entry name" value="Winged helix' DNA-binding domain"/>
    <property type="match status" value="1"/>
</dbReference>
<evidence type="ECO:0000256" key="1">
    <source>
        <dbReference type="ARBA" id="ARBA00023015"/>
    </source>
</evidence>
<dbReference type="InterPro" id="IPR036388">
    <property type="entry name" value="WH-like_DNA-bd_sf"/>
</dbReference>
<dbReference type="SMART" id="SM00347">
    <property type="entry name" value="HTH_MARR"/>
    <property type="match status" value="1"/>
</dbReference>
<sequence>MELEEIRETFHVMTRRLGLIDKCGCKVGQFDISVTQSHILYEINKRRKPSMQEVAEALGMDITTFSRQIQTLMKLELVIKMELPEDRRVYVLSLSEIGIRVVMEISEQMNSYFREVFSGMSEFEKETVMRSIQLLNRNLSQSNVCCSPIR</sequence>
<evidence type="ECO:0000256" key="2">
    <source>
        <dbReference type="ARBA" id="ARBA00023125"/>
    </source>
</evidence>
<evidence type="ECO:0000259" key="4">
    <source>
        <dbReference type="PROSITE" id="PS50995"/>
    </source>
</evidence>
<dbReference type="AlphaFoldDB" id="A0A645CP63"/>
<feature type="domain" description="HTH marR-type" evidence="4">
    <location>
        <begin position="1"/>
        <end position="137"/>
    </location>
</feature>
<dbReference type="PROSITE" id="PS50995">
    <property type="entry name" value="HTH_MARR_2"/>
    <property type="match status" value="1"/>
</dbReference>
<organism evidence="5">
    <name type="scientific">bioreactor metagenome</name>
    <dbReference type="NCBI Taxonomy" id="1076179"/>
    <lineage>
        <taxon>unclassified sequences</taxon>
        <taxon>metagenomes</taxon>
        <taxon>ecological metagenomes</taxon>
    </lineage>
</organism>
<dbReference type="PRINTS" id="PR00598">
    <property type="entry name" value="HTHMARR"/>
</dbReference>
<dbReference type="GO" id="GO:0003700">
    <property type="term" value="F:DNA-binding transcription factor activity"/>
    <property type="evidence" value="ECO:0007669"/>
    <property type="project" value="InterPro"/>
</dbReference>
<accession>A0A645CP63</accession>
<dbReference type="PANTHER" id="PTHR42756">
    <property type="entry name" value="TRANSCRIPTIONAL REGULATOR, MARR"/>
    <property type="match status" value="1"/>
</dbReference>
<protein>
    <recommendedName>
        <fullName evidence="4">HTH marR-type domain-containing protein</fullName>
    </recommendedName>
</protein>
<proteinExistence type="predicted"/>
<dbReference type="PANTHER" id="PTHR42756:SF1">
    <property type="entry name" value="TRANSCRIPTIONAL REPRESSOR OF EMRAB OPERON"/>
    <property type="match status" value="1"/>
</dbReference>
<keyword evidence="1" id="KW-0805">Transcription regulation</keyword>
<dbReference type="GO" id="GO:0003677">
    <property type="term" value="F:DNA binding"/>
    <property type="evidence" value="ECO:0007669"/>
    <property type="project" value="UniProtKB-KW"/>
</dbReference>
<dbReference type="InterPro" id="IPR036390">
    <property type="entry name" value="WH_DNA-bd_sf"/>
</dbReference>
<name>A0A645CP63_9ZZZZ</name>
<dbReference type="Pfam" id="PF01047">
    <property type="entry name" value="MarR"/>
    <property type="match status" value="1"/>
</dbReference>
<evidence type="ECO:0000256" key="3">
    <source>
        <dbReference type="ARBA" id="ARBA00023163"/>
    </source>
</evidence>
<gene>
    <name evidence="5" type="ORF">SDC9_125734</name>
</gene>
<keyword evidence="3" id="KW-0804">Transcription</keyword>
<comment type="caution">
    <text evidence="5">The sequence shown here is derived from an EMBL/GenBank/DDBJ whole genome shotgun (WGS) entry which is preliminary data.</text>
</comment>
<keyword evidence="2" id="KW-0238">DNA-binding</keyword>
<dbReference type="Gene3D" id="1.10.10.10">
    <property type="entry name" value="Winged helix-like DNA-binding domain superfamily/Winged helix DNA-binding domain"/>
    <property type="match status" value="1"/>
</dbReference>
<evidence type="ECO:0000313" key="5">
    <source>
        <dbReference type="EMBL" id="MPM78723.1"/>
    </source>
</evidence>
<dbReference type="EMBL" id="VSSQ01028843">
    <property type="protein sequence ID" value="MPM78723.1"/>
    <property type="molecule type" value="Genomic_DNA"/>
</dbReference>
<dbReference type="InterPro" id="IPR000835">
    <property type="entry name" value="HTH_MarR-typ"/>
</dbReference>
<reference evidence="5" key="1">
    <citation type="submission" date="2019-08" db="EMBL/GenBank/DDBJ databases">
        <authorList>
            <person name="Kucharzyk K."/>
            <person name="Murdoch R.W."/>
            <person name="Higgins S."/>
            <person name="Loffler F."/>
        </authorList>
    </citation>
    <scope>NUCLEOTIDE SEQUENCE</scope>
</reference>